<reference evidence="1 2" key="1">
    <citation type="submission" date="2020-02" db="EMBL/GenBank/DDBJ databases">
        <title>Draft genome sequence of Lactococcus sp. Hs20B0-1.</title>
        <authorList>
            <person name="Noda S."/>
            <person name="Yuki M."/>
            <person name="Ohkuma M."/>
        </authorList>
    </citation>
    <scope>NUCLEOTIDE SEQUENCE [LARGE SCALE GENOMIC DNA]</scope>
    <source>
        <strain evidence="1 2">Hs20B0-1</strain>
    </source>
</reference>
<dbReference type="Proteomes" id="UP000475928">
    <property type="component" value="Unassembled WGS sequence"/>
</dbReference>
<dbReference type="RefSeq" id="WP_172356958.1">
    <property type="nucleotide sequence ID" value="NZ_BLLH01000007.1"/>
</dbReference>
<organism evidence="1 2">
    <name type="scientific">Pseudolactococcus insecticola</name>
    <dbReference type="NCBI Taxonomy" id="2709158"/>
    <lineage>
        <taxon>Bacteria</taxon>
        <taxon>Bacillati</taxon>
        <taxon>Bacillota</taxon>
        <taxon>Bacilli</taxon>
        <taxon>Lactobacillales</taxon>
        <taxon>Streptococcaceae</taxon>
        <taxon>Pseudolactococcus</taxon>
    </lineage>
</organism>
<name>A0A6A0B904_9LACT</name>
<keyword evidence="2" id="KW-1185">Reference proteome</keyword>
<comment type="caution">
    <text evidence="1">The sequence shown here is derived from an EMBL/GenBank/DDBJ whole genome shotgun (WGS) entry which is preliminary data.</text>
</comment>
<dbReference type="AlphaFoldDB" id="A0A6A0B904"/>
<gene>
    <name evidence="1" type="ORF">Hs20B_13460</name>
</gene>
<protein>
    <recommendedName>
        <fullName evidence="3">Accessory Sec system glycosyltransferase Asp1</fullName>
    </recommendedName>
</protein>
<sequence length="462" mass="52376">MTLIFSDFGMFNHNRTVIGVQPVLGATVITPHLLVMKNAAARAHNMPFGSVWSIYDLFTGRQAVRDVALKVADLQISDDYARETPETFTSADGRKILVTLRDKAFVGEVQYFDVAGKLTQKDIYDDGGFLMSRETPIAPDVVRAELLDAGGQPIFELTRRGRWGQISKVKYVPENLSFDSENKALRWAFEQLVAKKSTDERFLVASTQMREALRESWYEPKGVALLLTERFSKSLDILFDHYEAVVFNNQADLKQAQLDYGERTQAKLAWNNFIASDHIQRTFTADHRQIYLTLGAASEALNYEKIADKIKEIFDYQPDLRMIIQVDGRKSRDNLVPHIKWRGAEQLDKIEFYANPNTSFIKRKITESMLVINLTEHDLVAFDVAMAIAAHIPVLGLKDNAVMQTYISDDNGKLVSMDQLAMVAKEAVANLGFYSRLADDLARKQETLSSDKTAERWSEILE</sequence>
<proteinExistence type="predicted"/>
<dbReference type="EMBL" id="BLLH01000007">
    <property type="protein sequence ID" value="GFH40948.1"/>
    <property type="molecule type" value="Genomic_DNA"/>
</dbReference>
<accession>A0A6A0B904</accession>
<evidence type="ECO:0000313" key="1">
    <source>
        <dbReference type="EMBL" id="GFH40948.1"/>
    </source>
</evidence>
<evidence type="ECO:0008006" key="3">
    <source>
        <dbReference type="Google" id="ProtNLM"/>
    </source>
</evidence>
<evidence type="ECO:0000313" key="2">
    <source>
        <dbReference type="Proteomes" id="UP000475928"/>
    </source>
</evidence>